<comment type="caution">
    <text evidence="1">The sequence shown here is derived from an EMBL/GenBank/DDBJ whole genome shotgun (WGS) entry which is preliminary data.</text>
</comment>
<sequence length="101" mass="11073">MISADGNALTFNESDITGTGSTCSTNRGSVNNSQGNQTLYRVSSVYITGGFCNDGAKVYWRAKPVSLGSVPPLQLIRLYLYNLLFIASKLYQRLTNSEYYG</sequence>
<accession>A0A5J4WE88</accession>
<evidence type="ECO:0000313" key="2">
    <source>
        <dbReference type="Proteomes" id="UP000324800"/>
    </source>
</evidence>
<reference evidence="1 2" key="1">
    <citation type="submission" date="2019-03" db="EMBL/GenBank/DDBJ databases">
        <title>Single cell metagenomics reveals metabolic interactions within the superorganism composed of flagellate Streblomastix strix and complex community of Bacteroidetes bacteria on its surface.</title>
        <authorList>
            <person name="Treitli S.C."/>
            <person name="Kolisko M."/>
            <person name="Husnik F."/>
            <person name="Keeling P."/>
            <person name="Hampl V."/>
        </authorList>
    </citation>
    <scope>NUCLEOTIDE SEQUENCE [LARGE SCALE GENOMIC DNA]</scope>
    <source>
        <strain evidence="1">ST1C</strain>
    </source>
</reference>
<protein>
    <submittedName>
        <fullName evidence="1">Uncharacterized protein</fullName>
    </submittedName>
</protein>
<proteinExistence type="predicted"/>
<organism evidence="1 2">
    <name type="scientific">Streblomastix strix</name>
    <dbReference type="NCBI Taxonomy" id="222440"/>
    <lineage>
        <taxon>Eukaryota</taxon>
        <taxon>Metamonada</taxon>
        <taxon>Preaxostyla</taxon>
        <taxon>Oxymonadida</taxon>
        <taxon>Streblomastigidae</taxon>
        <taxon>Streblomastix</taxon>
    </lineage>
</organism>
<name>A0A5J4WE88_9EUKA</name>
<dbReference type="Proteomes" id="UP000324800">
    <property type="component" value="Unassembled WGS sequence"/>
</dbReference>
<dbReference type="EMBL" id="SNRW01002298">
    <property type="protein sequence ID" value="KAA6393230.1"/>
    <property type="molecule type" value="Genomic_DNA"/>
</dbReference>
<evidence type="ECO:0000313" key="1">
    <source>
        <dbReference type="EMBL" id="KAA6393230.1"/>
    </source>
</evidence>
<dbReference type="AlphaFoldDB" id="A0A5J4WE88"/>
<gene>
    <name evidence="1" type="ORF">EZS28_011247</name>
</gene>